<dbReference type="EMBL" id="CBWP010000072">
    <property type="protein sequence ID" value="CDL40392.1"/>
    <property type="molecule type" value="Genomic_DNA"/>
</dbReference>
<reference evidence="2 3" key="1">
    <citation type="submission" date="2013-10" db="EMBL/GenBank/DDBJ databases">
        <title>Antibiotic resistance diversity of beta-lactamase producers in the General Hospital Vienna.</title>
        <authorList>
            <person name="Barisic I."/>
            <person name="Mitteregger D."/>
            <person name="Hirschl A.M."/>
            <person name="Noehammer C."/>
            <person name="Wiesinger-Mayr H."/>
        </authorList>
    </citation>
    <scope>NUCLEOTIDE SEQUENCE [LARGE SCALE GENOMIC DNA]</scope>
    <source>
        <strain evidence="2 3">ISC11</strain>
    </source>
</reference>
<dbReference type="Proteomes" id="UP000019194">
    <property type="component" value="Unassembled WGS sequence"/>
</dbReference>
<feature type="transmembrane region" description="Helical" evidence="1">
    <location>
        <begin position="24"/>
        <end position="42"/>
    </location>
</feature>
<name>A0A7G2IV09_CITFR</name>
<proteinExistence type="predicted"/>
<evidence type="ECO:0000313" key="3">
    <source>
        <dbReference type="Proteomes" id="UP000019194"/>
    </source>
</evidence>
<comment type="caution">
    <text evidence="2">The sequence shown here is derived from an EMBL/GenBank/DDBJ whole genome shotgun (WGS) entry which is preliminary data.</text>
</comment>
<sequence length="103" mass="11622">MPGINLPAQLLPNSGILIARFPEVTSSMLLLTVLIGTTKYFVMYHHKHNIEVKLTKLVPMIITGGSRKYHFKKFRATAVMSRNKIIKVLTLISFNILVLCAKK</sequence>
<protein>
    <submittedName>
        <fullName evidence="2">Uncharacterized protein</fullName>
    </submittedName>
</protein>
<evidence type="ECO:0000313" key="2">
    <source>
        <dbReference type="EMBL" id="CDL40392.1"/>
    </source>
</evidence>
<keyword evidence="1" id="KW-0472">Membrane</keyword>
<organism evidence="2 3">
    <name type="scientific">Citrobacter freundii</name>
    <dbReference type="NCBI Taxonomy" id="546"/>
    <lineage>
        <taxon>Bacteria</taxon>
        <taxon>Pseudomonadati</taxon>
        <taxon>Pseudomonadota</taxon>
        <taxon>Gammaproteobacteria</taxon>
        <taxon>Enterobacterales</taxon>
        <taxon>Enterobacteriaceae</taxon>
        <taxon>Citrobacter</taxon>
        <taxon>Citrobacter freundii complex</taxon>
    </lineage>
</organism>
<keyword evidence="1" id="KW-0812">Transmembrane</keyword>
<dbReference type="AlphaFoldDB" id="A0A7G2IV09"/>
<evidence type="ECO:0000256" key="1">
    <source>
        <dbReference type="SAM" id="Phobius"/>
    </source>
</evidence>
<accession>A0A7G2IV09</accession>
<keyword evidence="1" id="KW-1133">Transmembrane helix</keyword>